<protein>
    <submittedName>
        <fullName evidence="3">Secreted protein</fullName>
    </submittedName>
</protein>
<dbReference type="Proteomes" id="UP000036681">
    <property type="component" value="Unplaced"/>
</dbReference>
<organism evidence="2 3">
    <name type="scientific">Ascaris lumbricoides</name>
    <name type="common">Giant roundworm</name>
    <dbReference type="NCBI Taxonomy" id="6252"/>
    <lineage>
        <taxon>Eukaryota</taxon>
        <taxon>Metazoa</taxon>
        <taxon>Ecdysozoa</taxon>
        <taxon>Nematoda</taxon>
        <taxon>Chromadorea</taxon>
        <taxon>Rhabditida</taxon>
        <taxon>Spirurina</taxon>
        <taxon>Ascaridomorpha</taxon>
        <taxon>Ascaridoidea</taxon>
        <taxon>Ascarididae</taxon>
        <taxon>Ascaris</taxon>
    </lineage>
</organism>
<keyword evidence="1" id="KW-0472">Membrane</keyword>
<sequence>MTWQWKHVQTPLVTLVFTTSETRIQPQIRVLCMRTAVVLLLAQRPVHMLHMDFAQGAHVVEILHAVSLQYDSANMKCYVLIFLVQVLGASVSQWHIVDEVVVFRKLENFSTARLNGAVLFMS</sequence>
<name>A0A0M3HVQ3_ASCLU</name>
<evidence type="ECO:0000313" key="3">
    <source>
        <dbReference type="WBParaSite" id="ALUE_0000708001-mRNA-1"/>
    </source>
</evidence>
<dbReference type="WBParaSite" id="ALUE_0000708001-mRNA-1">
    <property type="protein sequence ID" value="ALUE_0000708001-mRNA-1"/>
    <property type="gene ID" value="ALUE_0000708001"/>
</dbReference>
<keyword evidence="2" id="KW-1185">Reference proteome</keyword>
<proteinExistence type="predicted"/>
<feature type="transmembrane region" description="Helical" evidence="1">
    <location>
        <begin position="77"/>
        <end position="96"/>
    </location>
</feature>
<keyword evidence="1" id="KW-0812">Transmembrane</keyword>
<keyword evidence="1" id="KW-1133">Transmembrane helix</keyword>
<dbReference type="AlphaFoldDB" id="A0A0M3HVQ3"/>
<accession>A0A0M3HVQ3</accession>
<reference evidence="3" key="1">
    <citation type="submission" date="2017-02" db="UniProtKB">
        <authorList>
            <consortium name="WormBaseParasite"/>
        </authorList>
    </citation>
    <scope>IDENTIFICATION</scope>
</reference>
<evidence type="ECO:0000313" key="2">
    <source>
        <dbReference type="Proteomes" id="UP000036681"/>
    </source>
</evidence>
<evidence type="ECO:0000256" key="1">
    <source>
        <dbReference type="SAM" id="Phobius"/>
    </source>
</evidence>